<dbReference type="Proteomes" id="UP000265520">
    <property type="component" value="Unassembled WGS sequence"/>
</dbReference>
<organism evidence="1 2">
    <name type="scientific">Trifolium medium</name>
    <dbReference type="NCBI Taxonomy" id="97028"/>
    <lineage>
        <taxon>Eukaryota</taxon>
        <taxon>Viridiplantae</taxon>
        <taxon>Streptophyta</taxon>
        <taxon>Embryophyta</taxon>
        <taxon>Tracheophyta</taxon>
        <taxon>Spermatophyta</taxon>
        <taxon>Magnoliopsida</taxon>
        <taxon>eudicotyledons</taxon>
        <taxon>Gunneridae</taxon>
        <taxon>Pentapetalae</taxon>
        <taxon>rosids</taxon>
        <taxon>fabids</taxon>
        <taxon>Fabales</taxon>
        <taxon>Fabaceae</taxon>
        <taxon>Papilionoideae</taxon>
        <taxon>50 kb inversion clade</taxon>
        <taxon>NPAAA clade</taxon>
        <taxon>Hologalegina</taxon>
        <taxon>IRL clade</taxon>
        <taxon>Trifolieae</taxon>
        <taxon>Trifolium</taxon>
    </lineage>
</organism>
<evidence type="ECO:0000313" key="2">
    <source>
        <dbReference type="Proteomes" id="UP000265520"/>
    </source>
</evidence>
<proteinExistence type="predicted"/>
<comment type="caution">
    <text evidence="1">The sequence shown here is derived from an EMBL/GenBank/DDBJ whole genome shotgun (WGS) entry which is preliminary data.</text>
</comment>
<feature type="non-terminal residue" evidence="1">
    <location>
        <position position="49"/>
    </location>
</feature>
<protein>
    <submittedName>
        <fullName evidence="1">Disease resistance protein</fullName>
    </submittedName>
</protein>
<name>A0A392UU44_9FABA</name>
<accession>A0A392UU44</accession>
<dbReference type="EMBL" id="LXQA010976036">
    <property type="protein sequence ID" value="MCI79548.1"/>
    <property type="molecule type" value="Genomic_DNA"/>
</dbReference>
<keyword evidence="2" id="KW-1185">Reference proteome</keyword>
<sequence length="49" mass="5669">MNKIPQVKEIPSGIKHLDNLKDIHFTDMPAEIAESINPDKGQYNWIIKH</sequence>
<evidence type="ECO:0000313" key="1">
    <source>
        <dbReference type="EMBL" id="MCI79548.1"/>
    </source>
</evidence>
<dbReference type="AlphaFoldDB" id="A0A392UU44"/>
<reference evidence="1 2" key="1">
    <citation type="journal article" date="2018" name="Front. Plant Sci.">
        <title>Red Clover (Trifolium pratense) and Zigzag Clover (T. medium) - A Picture of Genomic Similarities and Differences.</title>
        <authorList>
            <person name="Dluhosova J."/>
            <person name="Istvanek J."/>
            <person name="Nedelnik J."/>
            <person name="Repkova J."/>
        </authorList>
    </citation>
    <scope>NUCLEOTIDE SEQUENCE [LARGE SCALE GENOMIC DNA]</scope>
    <source>
        <strain evidence="2">cv. 10/8</strain>
        <tissue evidence="1">Leaf</tissue>
    </source>
</reference>